<dbReference type="GO" id="GO:0000166">
    <property type="term" value="F:nucleotide binding"/>
    <property type="evidence" value="ECO:0007669"/>
    <property type="project" value="InterPro"/>
</dbReference>
<dbReference type="GO" id="GO:0006260">
    <property type="term" value="P:DNA replication"/>
    <property type="evidence" value="ECO:0007669"/>
    <property type="project" value="UniProtKB-KW"/>
</dbReference>
<evidence type="ECO:0000256" key="6">
    <source>
        <dbReference type="ARBA" id="ARBA00022932"/>
    </source>
</evidence>
<dbReference type="PANTHER" id="PTHR33568:SF3">
    <property type="entry name" value="DNA-DIRECTED DNA POLYMERASE"/>
    <property type="match status" value="1"/>
</dbReference>
<gene>
    <name evidence="10" type="ORF">B4U79_05370</name>
</gene>
<dbReference type="Gene3D" id="3.30.420.10">
    <property type="entry name" value="Ribonuclease H-like superfamily/Ribonuclease H"/>
    <property type="match status" value="1"/>
</dbReference>
<evidence type="ECO:0000259" key="9">
    <source>
        <dbReference type="PROSITE" id="PS50994"/>
    </source>
</evidence>
<feature type="domain" description="Integrase catalytic" evidence="9">
    <location>
        <begin position="819"/>
        <end position="1046"/>
    </location>
</feature>
<dbReference type="Pfam" id="PF00653">
    <property type="entry name" value="BIR"/>
    <property type="match status" value="2"/>
</dbReference>
<dbReference type="Proteomes" id="UP000285301">
    <property type="component" value="Unassembled WGS sequence"/>
</dbReference>
<keyword evidence="3" id="KW-0808">Transferase</keyword>
<dbReference type="InterPro" id="IPR023211">
    <property type="entry name" value="DNA_pol_palm_dom_sf"/>
</dbReference>
<evidence type="ECO:0000256" key="7">
    <source>
        <dbReference type="ARBA" id="ARBA00023125"/>
    </source>
</evidence>
<evidence type="ECO:0000256" key="3">
    <source>
        <dbReference type="ARBA" id="ARBA00022679"/>
    </source>
</evidence>
<dbReference type="Gene3D" id="3.90.1600.10">
    <property type="entry name" value="Palm domain of DNA polymerase"/>
    <property type="match status" value="1"/>
</dbReference>
<dbReference type="InterPro" id="IPR001370">
    <property type="entry name" value="BIR_rpt"/>
</dbReference>
<comment type="similarity">
    <text evidence="1">Belongs to the DNA polymerase type-B family.</text>
</comment>
<dbReference type="Pfam" id="PF03175">
    <property type="entry name" value="DNA_pol_B_2"/>
    <property type="match status" value="2"/>
</dbReference>
<proteinExistence type="inferred from homology"/>
<evidence type="ECO:0000256" key="4">
    <source>
        <dbReference type="ARBA" id="ARBA00022695"/>
    </source>
</evidence>
<dbReference type="SUPFAM" id="SSF56672">
    <property type="entry name" value="DNA/RNA polymerases"/>
    <property type="match status" value="1"/>
</dbReference>
<sequence length="1668" mass="193333">MPLKKLLKTFGFSDDLKKGCFPYLFNTVERINYKGKWPDKKFYNYQLLSPDEKKDFDYWYEKESKNEFDLERELKSYCEMDVDIIAKCVMHFRDVWISITKLDPFTRCLTIPMAVMENFRAHYLKKGDISIVPYNGYEPERKASFMGSIWLDFISEKGNFILTREVKIGPYIADGFDYVKNEAYEFLGCVFHGCRKCFPVKRWHFKNTFNSKTMDELYLALKEKIVFNRSQNIKVYLKWECDFKSEINSNKELKNFFDKKKFALKTSSHLPPLNPRDAFFGGLLPYRSKGKLLFPLCRTCADNRLNEECKHIDKERCLVGTWVSDEIKVAISCGYQDVEIYEVWHFEKLAQQSGGEDGLFSKFMSDCLKIKIENSGWPKNIMTETGKIKVNAFWGKFGQNSNNRCSYLIRDPAEFFDLLANPSIIHEQRNEFIVDPSHSSIIIACYTTALASLHLYTILETLQHRVLYFDTDSEGQKIIRWKLKKGDKIHYECKVKGITLDFSTKKMINFETVREVTFLDWPMSEPTGSQMAEAGFYYNGYSNYAFCFSCGVKWSNSSRFIKKPMELHELLNTNCPFVTAPDFSIPKTQNVTCIQNAPASAFRPTEEHEIDVSDASLVFPDDYLFFGDNVQCAFCYVVIFNWTENEVDEAHRKAYPSSKFIGGEEVGNIPIQRNERNEENIVRDINCVVCLSHVRSWLFHPCPLGSGKTMLVREIIRNFSNITTLKKKVMKVIWCYGQDQKKYEIPITLREISVNCLEGNIKLNPKLKTRLQKHKKIIRALANEKKRSKPQRIANQIGGILPFLIPAAATTLESVENWLNKQPAYALNHQIRKKFARNRIFVTRIDELWQCDLVDLQQYHKENSGYKFILTIIDVFSKYAWALPLKKKKAKNIILAFEKKEVEQKHAIPKFKEGDNVRIVEVQNVFEKGYMQKWMDEVLKIYQVIERPQATMYGLIDFENTLIKRFYENELQKVGILRHSKVFIRGFYGLPLSLDVEITLEKCNTKDEEEIVSYINYEVEKAMSRIKHKKDRTKLKAPKLLYKKRTKKFSMQSGEIVDILRFHKISYFGFSARFNEKLKGDPEASAPGKYLETLKYCISPKINNPYIGYYQNQIGDEIPGFRGIRRQRGYKWLSNLFLNAILPLFKTIKNVDASKGLKVLQDIAKAPGSKVGKTIVDDIAKIGATAAAAIESSQIIEFVIPSTENEYIYLDDSLLDLKAQIQIPNAINLNEWDKICPKQVTLSPHTYSFRSYFDTIFNYGKNAQKSCLTSDCLDEDEVMDVAVDKDIQKAILGGCTLKLRLQLNDPSFFFIRESTFTTTPQLKIIDYSYYVSREKITNDLLAAHSQSLKLSPARYPITRNEVKAMTKPSNLSNVFLDNIIIGRVPNKIYLASVENKAYLGDYNYNPYNFKQFKVGYIACYVIDVQYPNLAYQPDFENNLCVKEYLDFINVANKLDSINTLPISIKNYASENIIFAFHLNADHSDGYDKSGHINIPKEGIFQLAVLQGKIATDFGDFYFVKLEKGKNEFFSSKEFKLLVCTLAEAKDKRLQCENKVIVVASAKCSCCKYLVRNDFGIHKYDLVITPEERSEILKLYKDEEPTKMMFESEQDLAKAGFYFLNDGDRVKCHYCKGVIYKWEPGDKPLEEHKRYFPFCSYLKLLGCNGETTS</sequence>
<dbReference type="InterPro" id="IPR001584">
    <property type="entry name" value="Integrase_cat-core"/>
</dbReference>
<comment type="caution">
    <text evidence="10">The sequence shown here is derived from an EMBL/GenBank/DDBJ whole genome shotgun (WGS) entry which is preliminary data.</text>
</comment>
<dbReference type="GO" id="GO:0003887">
    <property type="term" value="F:DNA-directed DNA polymerase activity"/>
    <property type="evidence" value="ECO:0007669"/>
    <property type="project" value="UniProtKB-KW"/>
</dbReference>
<reference evidence="10 11" key="1">
    <citation type="journal article" date="2018" name="Gigascience">
        <title>Genomes of trombidid mites reveal novel predicted allergens and laterally-transferred genes associated with secondary metabolism.</title>
        <authorList>
            <person name="Dong X."/>
            <person name="Chaisiri K."/>
            <person name="Xia D."/>
            <person name="Armstrong S.D."/>
            <person name="Fang Y."/>
            <person name="Donnelly M.J."/>
            <person name="Kadowaki T."/>
            <person name="McGarry J.W."/>
            <person name="Darby A.C."/>
            <person name="Makepeace B.L."/>
        </authorList>
    </citation>
    <scope>NUCLEOTIDE SEQUENCE [LARGE SCALE GENOMIC DNA]</scope>
    <source>
        <strain evidence="10">UoL-WK</strain>
    </source>
</reference>
<dbReference type="GO" id="GO:0015074">
    <property type="term" value="P:DNA integration"/>
    <property type="evidence" value="ECO:0007669"/>
    <property type="project" value="InterPro"/>
</dbReference>
<dbReference type="SUPFAM" id="SSF53098">
    <property type="entry name" value="Ribonuclease H-like"/>
    <property type="match status" value="1"/>
</dbReference>
<keyword evidence="7" id="KW-0238">DNA-binding</keyword>
<dbReference type="CDD" id="cd00022">
    <property type="entry name" value="BIR"/>
    <property type="match status" value="1"/>
</dbReference>
<keyword evidence="6" id="KW-0239">DNA-directed DNA polymerase</keyword>
<dbReference type="PANTHER" id="PTHR33568">
    <property type="entry name" value="DNA POLYMERASE"/>
    <property type="match status" value="1"/>
</dbReference>
<keyword evidence="4" id="KW-0548">Nucleotidyltransferase</keyword>
<keyword evidence="11" id="KW-1185">Reference proteome</keyword>
<dbReference type="PROSITE" id="PS50994">
    <property type="entry name" value="INTEGRASE"/>
    <property type="match status" value="1"/>
</dbReference>
<dbReference type="STRING" id="1965070.A0A443QY95"/>
<evidence type="ECO:0000256" key="5">
    <source>
        <dbReference type="ARBA" id="ARBA00022705"/>
    </source>
</evidence>
<dbReference type="SMART" id="SM00238">
    <property type="entry name" value="BIR"/>
    <property type="match status" value="2"/>
</dbReference>
<dbReference type="EC" id="2.7.7.7" evidence="2"/>
<evidence type="ECO:0000313" key="11">
    <source>
        <dbReference type="Proteomes" id="UP000285301"/>
    </source>
</evidence>
<organism evidence="10 11">
    <name type="scientific">Dinothrombium tinctorium</name>
    <dbReference type="NCBI Taxonomy" id="1965070"/>
    <lineage>
        <taxon>Eukaryota</taxon>
        <taxon>Metazoa</taxon>
        <taxon>Ecdysozoa</taxon>
        <taxon>Arthropoda</taxon>
        <taxon>Chelicerata</taxon>
        <taxon>Arachnida</taxon>
        <taxon>Acari</taxon>
        <taxon>Acariformes</taxon>
        <taxon>Trombidiformes</taxon>
        <taxon>Prostigmata</taxon>
        <taxon>Anystina</taxon>
        <taxon>Parasitengona</taxon>
        <taxon>Trombidioidea</taxon>
        <taxon>Trombidiidae</taxon>
        <taxon>Dinothrombium</taxon>
    </lineage>
</organism>
<evidence type="ECO:0000256" key="8">
    <source>
        <dbReference type="ARBA" id="ARBA00049244"/>
    </source>
</evidence>
<dbReference type="Gene3D" id="1.10.1170.10">
    <property type="entry name" value="Inhibitor Of Apoptosis Protein (2mihbC-IAP-1), Chain A"/>
    <property type="match status" value="3"/>
</dbReference>
<evidence type="ECO:0000256" key="2">
    <source>
        <dbReference type="ARBA" id="ARBA00012417"/>
    </source>
</evidence>
<dbReference type="InterPro" id="IPR004868">
    <property type="entry name" value="DNA-dir_DNA_pol_B_mt/vir"/>
</dbReference>
<evidence type="ECO:0000256" key="1">
    <source>
        <dbReference type="ARBA" id="ARBA00005755"/>
    </source>
</evidence>
<accession>A0A443QY95</accession>
<evidence type="ECO:0000313" key="10">
    <source>
        <dbReference type="EMBL" id="RWS07984.1"/>
    </source>
</evidence>
<dbReference type="GO" id="GO:0003677">
    <property type="term" value="F:DNA binding"/>
    <property type="evidence" value="ECO:0007669"/>
    <property type="project" value="UniProtKB-KW"/>
</dbReference>
<dbReference type="OrthoDB" id="5855668at2759"/>
<protein>
    <recommendedName>
        <fullName evidence="2">DNA-directed DNA polymerase</fullName>
        <ecNumber evidence="2">2.7.7.7</ecNumber>
    </recommendedName>
</protein>
<name>A0A443QY95_9ACAR</name>
<dbReference type="SUPFAM" id="SSF57924">
    <property type="entry name" value="Inhibitor of apoptosis (IAP) repeat"/>
    <property type="match status" value="3"/>
</dbReference>
<keyword evidence="5" id="KW-0235">DNA replication</keyword>
<dbReference type="GO" id="GO:0042575">
    <property type="term" value="C:DNA polymerase complex"/>
    <property type="evidence" value="ECO:0007669"/>
    <property type="project" value="UniProtKB-ARBA"/>
</dbReference>
<dbReference type="InterPro" id="IPR012337">
    <property type="entry name" value="RNaseH-like_sf"/>
</dbReference>
<dbReference type="InterPro" id="IPR043502">
    <property type="entry name" value="DNA/RNA_pol_sf"/>
</dbReference>
<comment type="catalytic activity">
    <reaction evidence="8">
        <text>DNA(n) + a 2'-deoxyribonucleoside 5'-triphosphate = DNA(n+1) + diphosphate</text>
        <dbReference type="Rhea" id="RHEA:22508"/>
        <dbReference type="Rhea" id="RHEA-COMP:17339"/>
        <dbReference type="Rhea" id="RHEA-COMP:17340"/>
        <dbReference type="ChEBI" id="CHEBI:33019"/>
        <dbReference type="ChEBI" id="CHEBI:61560"/>
        <dbReference type="ChEBI" id="CHEBI:173112"/>
        <dbReference type="EC" id="2.7.7.7"/>
    </reaction>
</comment>
<dbReference type="EMBL" id="NCKU01003197">
    <property type="protein sequence ID" value="RWS07984.1"/>
    <property type="molecule type" value="Genomic_DNA"/>
</dbReference>
<dbReference type="InterPro" id="IPR036397">
    <property type="entry name" value="RNaseH_sf"/>
</dbReference>
<dbReference type="PROSITE" id="PS50143">
    <property type="entry name" value="BIR_REPEAT_2"/>
    <property type="match status" value="2"/>
</dbReference>